<dbReference type="PANTHER" id="PTHR10704">
    <property type="entry name" value="CARBOHYDRATE SULFOTRANSFERASE"/>
    <property type="match status" value="1"/>
</dbReference>
<dbReference type="InterPro" id="IPR051135">
    <property type="entry name" value="Gal/GlcNAc/GalNAc_ST"/>
</dbReference>
<organism evidence="1 2">
    <name type="scientific">Rhipicephalus microplus</name>
    <name type="common">Cattle tick</name>
    <name type="synonym">Boophilus microplus</name>
    <dbReference type="NCBI Taxonomy" id="6941"/>
    <lineage>
        <taxon>Eukaryota</taxon>
        <taxon>Metazoa</taxon>
        <taxon>Ecdysozoa</taxon>
        <taxon>Arthropoda</taxon>
        <taxon>Chelicerata</taxon>
        <taxon>Arachnida</taxon>
        <taxon>Acari</taxon>
        <taxon>Parasitiformes</taxon>
        <taxon>Ixodida</taxon>
        <taxon>Ixodoidea</taxon>
        <taxon>Ixodidae</taxon>
        <taxon>Rhipicephalinae</taxon>
        <taxon>Rhipicephalus</taxon>
        <taxon>Boophilus</taxon>
    </lineage>
</organism>
<evidence type="ECO:0000313" key="2">
    <source>
        <dbReference type="Proteomes" id="UP000821866"/>
    </source>
</evidence>
<dbReference type="GO" id="GO:0006790">
    <property type="term" value="P:sulfur compound metabolic process"/>
    <property type="evidence" value="ECO:0007669"/>
    <property type="project" value="TreeGrafter"/>
</dbReference>
<proteinExistence type="predicted"/>
<dbReference type="GO" id="GO:0001517">
    <property type="term" value="F:N-acetylglucosamine 6-O-sulfotransferase activity"/>
    <property type="evidence" value="ECO:0007669"/>
    <property type="project" value="TreeGrafter"/>
</dbReference>
<dbReference type="Pfam" id="PF13469">
    <property type="entry name" value="Sulfotransfer_3"/>
    <property type="match status" value="1"/>
</dbReference>
<dbReference type="EMBL" id="JABSTU010000005">
    <property type="protein sequence ID" value="KAH8029545.1"/>
    <property type="molecule type" value="Genomic_DNA"/>
</dbReference>
<dbReference type="Proteomes" id="UP000821866">
    <property type="component" value="Chromosome 3"/>
</dbReference>
<dbReference type="SUPFAM" id="SSF52540">
    <property type="entry name" value="P-loop containing nucleoside triphosphate hydrolases"/>
    <property type="match status" value="1"/>
</dbReference>
<gene>
    <name evidence="1" type="ORF">HPB51_001270</name>
</gene>
<dbReference type="Gene3D" id="3.40.50.300">
    <property type="entry name" value="P-loop containing nucleotide triphosphate hydrolases"/>
    <property type="match status" value="1"/>
</dbReference>
<sequence>MFASLVSLRANDEGALSKSSNAESYSFAGCEGPQQKHVVRVSCGVSVRVRRRVVFHRRNTSLHPPLPNIKTPNVVHGIFLSYARRKARMVTSKPRLWVRLLPRAALGSLFALSCIALIGQLSPIITYHTQNLAIYVNRGSPSGGPGYRGHGAIGHAYQDAGPVGLPLALYAPEDTEGSFVGRRRSAKVAVKVGKLPSTASVHTLAPQNMTVTREHSWLIEKSSREDQLENGTTSMYGHSSVREPQRLINSQNASRHTNTDAIKVNANKVHRNDTSDKPKVVPNGVVKLGGDKPKVNKTALPRISDSYAVIDPAMKKRILLLAYFRSGSSFLGGLLSSTSNRTFFSYEPLSLLSAAERLNSQTAPRGLEILANHLTCQFPRMSDYLAAAPKRWNHYATNAFLMKLCARKVKVCLNPDFMADVCRRSPVQVIKVTRLSVVQVLQWLRLNAPLRRNLKVAYLVRDPRGMISSRSVMSWCRKSATCKNASSLCREMGEDLDAFEELRELLPDATVRVRYEDIAMSPVTESKALFRALHLDFSAGVTDFLRTHTVANDTKVLQNPYSTFRQSGATAFRWAKKLSWDRVKGIQAACSPILKRLAYKVFRSDIELKKVSLR</sequence>
<comment type="caution">
    <text evidence="1">The sequence shown here is derived from an EMBL/GenBank/DDBJ whole genome shotgun (WGS) entry which is preliminary data.</text>
</comment>
<reference evidence="1" key="2">
    <citation type="submission" date="2021-09" db="EMBL/GenBank/DDBJ databases">
        <authorList>
            <person name="Jia N."/>
            <person name="Wang J."/>
            <person name="Shi W."/>
            <person name="Du L."/>
            <person name="Sun Y."/>
            <person name="Zhan W."/>
            <person name="Jiang J."/>
            <person name="Wang Q."/>
            <person name="Zhang B."/>
            <person name="Ji P."/>
            <person name="Sakyi L.B."/>
            <person name="Cui X."/>
            <person name="Yuan T."/>
            <person name="Jiang B."/>
            <person name="Yang W."/>
            <person name="Lam T.T.-Y."/>
            <person name="Chang Q."/>
            <person name="Ding S."/>
            <person name="Wang X."/>
            <person name="Zhu J."/>
            <person name="Ruan X."/>
            <person name="Zhao L."/>
            <person name="Wei J."/>
            <person name="Que T."/>
            <person name="Du C."/>
            <person name="Cheng J."/>
            <person name="Dai P."/>
            <person name="Han X."/>
            <person name="Huang E."/>
            <person name="Gao Y."/>
            <person name="Liu J."/>
            <person name="Shao H."/>
            <person name="Ye R."/>
            <person name="Li L."/>
            <person name="Wei W."/>
            <person name="Wang X."/>
            <person name="Wang C."/>
            <person name="Huo Q."/>
            <person name="Li W."/>
            <person name="Guo W."/>
            <person name="Chen H."/>
            <person name="Chen S."/>
            <person name="Zhou L."/>
            <person name="Zhou L."/>
            <person name="Ni X."/>
            <person name="Tian J."/>
            <person name="Zhou Y."/>
            <person name="Sheng Y."/>
            <person name="Liu T."/>
            <person name="Pan Y."/>
            <person name="Xia L."/>
            <person name="Li J."/>
            <person name="Zhao F."/>
            <person name="Cao W."/>
        </authorList>
    </citation>
    <scope>NUCLEOTIDE SEQUENCE</scope>
    <source>
        <strain evidence="1">Rmic-2018</strain>
        <tissue evidence="1">Larvae</tissue>
    </source>
</reference>
<accession>A0A9J6E600</accession>
<dbReference type="VEuPathDB" id="VectorBase:LOC119185120"/>
<evidence type="ECO:0000313" key="1">
    <source>
        <dbReference type="EMBL" id="KAH8029545.1"/>
    </source>
</evidence>
<protein>
    <submittedName>
        <fullName evidence="1">Uncharacterized protein</fullName>
    </submittedName>
</protein>
<dbReference type="AlphaFoldDB" id="A0A9J6E600"/>
<keyword evidence="2" id="KW-1185">Reference proteome</keyword>
<dbReference type="InterPro" id="IPR027417">
    <property type="entry name" value="P-loop_NTPase"/>
</dbReference>
<name>A0A9J6E600_RHIMP</name>
<dbReference type="GO" id="GO:0006044">
    <property type="term" value="P:N-acetylglucosamine metabolic process"/>
    <property type="evidence" value="ECO:0007669"/>
    <property type="project" value="TreeGrafter"/>
</dbReference>
<dbReference type="PANTHER" id="PTHR10704:SF44">
    <property type="entry name" value="LD35051P-RELATED"/>
    <property type="match status" value="1"/>
</dbReference>
<reference evidence="1" key="1">
    <citation type="journal article" date="2020" name="Cell">
        <title>Large-Scale Comparative Analyses of Tick Genomes Elucidate Their Genetic Diversity and Vector Capacities.</title>
        <authorList>
            <consortium name="Tick Genome and Microbiome Consortium (TIGMIC)"/>
            <person name="Jia N."/>
            <person name="Wang J."/>
            <person name="Shi W."/>
            <person name="Du L."/>
            <person name="Sun Y."/>
            <person name="Zhan W."/>
            <person name="Jiang J.F."/>
            <person name="Wang Q."/>
            <person name="Zhang B."/>
            <person name="Ji P."/>
            <person name="Bell-Sakyi L."/>
            <person name="Cui X.M."/>
            <person name="Yuan T.T."/>
            <person name="Jiang B.G."/>
            <person name="Yang W.F."/>
            <person name="Lam T.T."/>
            <person name="Chang Q.C."/>
            <person name="Ding S.J."/>
            <person name="Wang X.J."/>
            <person name="Zhu J.G."/>
            <person name="Ruan X.D."/>
            <person name="Zhao L."/>
            <person name="Wei J.T."/>
            <person name="Ye R.Z."/>
            <person name="Que T.C."/>
            <person name="Du C.H."/>
            <person name="Zhou Y.H."/>
            <person name="Cheng J.X."/>
            <person name="Dai P.F."/>
            <person name="Guo W.B."/>
            <person name="Han X.H."/>
            <person name="Huang E.J."/>
            <person name="Li L.F."/>
            <person name="Wei W."/>
            <person name="Gao Y.C."/>
            <person name="Liu J.Z."/>
            <person name="Shao H.Z."/>
            <person name="Wang X."/>
            <person name="Wang C.C."/>
            <person name="Yang T.C."/>
            <person name="Huo Q.B."/>
            <person name="Li W."/>
            <person name="Chen H.Y."/>
            <person name="Chen S.E."/>
            <person name="Zhou L.G."/>
            <person name="Ni X.B."/>
            <person name="Tian J.H."/>
            <person name="Sheng Y."/>
            <person name="Liu T."/>
            <person name="Pan Y.S."/>
            <person name="Xia L.Y."/>
            <person name="Li J."/>
            <person name="Zhao F."/>
            <person name="Cao W.C."/>
        </authorList>
    </citation>
    <scope>NUCLEOTIDE SEQUENCE</scope>
    <source>
        <strain evidence="1">Rmic-2018</strain>
    </source>
</reference>